<reference evidence="5" key="1">
    <citation type="journal article" date="2019" name="Int. J. Syst. Evol. Microbiol.">
        <title>The Global Catalogue of Microorganisms (GCM) 10K type strain sequencing project: providing services to taxonomists for standard genome sequencing and annotation.</title>
        <authorList>
            <consortium name="The Broad Institute Genomics Platform"/>
            <consortium name="The Broad Institute Genome Sequencing Center for Infectious Disease"/>
            <person name="Wu L."/>
            <person name="Ma J."/>
        </authorList>
    </citation>
    <scope>NUCLEOTIDE SEQUENCE [LARGE SCALE GENOMIC DNA]</scope>
    <source>
        <strain evidence="5">CCUG 55995</strain>
    </source>
</reference>
<organism evidence="4 5">
    <name type="scientific">Deinococcus hohokamensis</name>
    <dbReference type="NCBI Taxonomy" id="309883"/>
    <lineage>
        <taxon>Bacteria</taxon>
        <taxon>Thermotogati</taxon>
        <taxon>Deinococcota</taxon>
        <taxon>Deinococci</taxon>
        <taxon>Deinococcales</taxon>
        <taxon>Deinococcaceae</taxon>
        <taxon>Deinococcus</taxon>
    </lineage>
</organism>
<keyword evidence="5" id="KW-1185">Reference proteome</keyword>
<evidence type="ECO:0000313" key="4">
    <source>
        <dbReference type="EMBL" id="MFC4638987.1"/>
    </source>
</evidence>
<dbReference type="EMBL" id="JBHSEI010000008">
    <property type="protein sequence ID" value="MFC4638987.1"/>
    <property type="molecule type" value="Genomic_DNA"/>
</dbReference>
<dbReference type="PROSITE" id="PS00409">
    <property type="entry name" value="PROKAR_NTER_METHYL"/>
    <property type="match status" value="1"/>
</dbReference>
<dbReference type="Proteomes" id="UP001595952">
    <property type="component" value="Unassembled WGS sequence"/>
</dbReference>
<dbReference type="InterPro" id="IPR012902">
    <property type="entry name" value="N_methyl_site"/>
</dbReference>
<dbReference type="Pfam" id="PF07963">
    <property type="entry name" value="N_methyl"/>
    <property type="match status" value="1"/>
</dbReference>
<accession>A0ABV9I9I8</accession>
<evidence type="ECO:0000313" key="5">
    <source>
        <dbReference type="Proteomes" id="UP001595952"/>
    </source>
</evidence>
<evidence type="ECO:0000256" key="1">
    <source>
        <dbReference type="ARBA" id="ARBA00004442"/>
    </source>
</evidence>
<proteinExistence type="predicted"/>
<evidence type="ECO:0000256" key="2">
    <source>
        <dbReference type="ARBA" id="ARBA00023237"/>
    </source>
</evidence>
<comment type="subcellular location">
    <subcellularLocation>
        <location evidence="1">Cell outer membrane</location>
    </subcellularLocation>
</comment>
<sequence length="251" mass="27026">MRRHGAQGLTLVELLVAMAIMGVIFTLITHWQVSTLQLSARSNALSRSLGDLNDLSGYLGDRVRAAVRVRVATSGLSVNSGAGSACSTDRPCLAVVLPEYSPSSVVDRYNLYVYRMMPRSAVTHPDDKVEDPWADSHVQVLKEYRSEDHVSTPINCVLGAGETFDSAAAPACVTMRNLDSATSFGGLGSYLVADHLTPAGSLGAGHAPFAYDRATRVLTLEFQHRQQVRGQTTLLPAAEPYSLQVQARNVP</sequence>
<keyword evidence="2" id="KW-0998">Cell outer membrane</keyword>
<dbReference type="NCBIfam" id="TIGR02532">
    <property type="entry name" value="IV_pilin_GFxxxE"/>
    <property type="match status" value="1"/>
</dbReference>
<dbReference type="RefSeq" id="WP_380061991.1">
    <property type="nucleotide sequence ID" value="NZ_JBHSEI010000008.1"/>
</dbReference>
<protein>
    <submittedName>
        <fullName evidence="4">Type II secretion system protein J</fullName>
    </submittedName>
</protein>
<keyword evidence="3" id="KW-0812">Transmembrane</keyword>
<name>A0ABV9I9I8_9DEIO</name>
<evidence type="ECO:0000256" key="3">
    <source>
        <dbReference type="SAM" id="Phobius"/>
    </source>
</evidence>
<gene>
    <name evidence="4" type="ORF">ACFO0D_11630</name>
</gene>
<feature type="transmembrane region" description="Helical" evidence="3">
    <location>
        <begin position="12"/>
        <end position="33"/>
    </location>
</feature>
<keyword evidence="3" id="KW-1133">Transmembrane helix</keyword>
<comment type="caution">
    <text evidence="4">The sequence shown here is derived from an EMBL/GenBank/DDBJ whole genome shotgun (WGS) entry which is preliminary data.</text>
</comment>
<keyword evidence="3" id="KW-0472">Membrane</keyword>